<comment type="catalytic activity">
    <reaction evidence="10">
        <text>(2R,3S)-homoisocitrate + NAD(+) = 2-oxoadipate + CO2 + NADH</text>
        <dbReference type="Rhea" id="RHEA:11900"/>
        <dbReference type="ChEBI" id="CHEBI:15404"/>
        <dbReference type="ChEBI" id="CHEBI:16526"/>
        <dbReference type="ChEBI" id="CHEBI:57499"/>
        <dbReference type="ChEBI" id="CHEBI:57540"/>
        <dbReference type="ChEBI" id="CHEBI:57945"/>
        <dbReference type="EC" id="1.1.1.87"/>
    </reaction>
</comment>
<gene>
    <name evidence="15" type="ORF">MKZ38_007254</name>
</gene>
<keyword evidence="8" id="KW-0520">NAD</keyword>
<evidence type="ECO:0000256" key="12">
    <source>
        <dbReference type="ARBA" id="ARBA00066666"/>
    </source>
</evidence>
<dbReference type="GO" id="GO:0006099">
    <property type="term" value="P:tricarboxylic acid cycle"/>
    <property type="evidence" value="ECO:0007669"/>
    <property type="project" value="TreeGrafter"/>
</dbReference>
<comment type="pathway">
    <text evidence="11">Amino-acid biosynthesis; L-lysine biosynthesis via AAA pathway; L-alpha-aminoadipate from 2-oxoglutarate: step 4/5.</text>
</comment>
<comment type="similarity">
    <text evidence="2">Belongs to the isocitrate and isopropylmalate dehydrogenases family.</text>
</comment>
<accession>A0AAD5RJ55</accession>
<evidence type="ECO:0000313" key="15">
    <source>
        <dbReference type="EMBL" id="KAJ2894748.1"/>
    </source>
</evidence>
<reference evidence="15" key="1">
    <citation type="submission" date="2022-07" db="EMBL/GenBank/DDBJ databases">
        <title>Draft genome sequence of Zalerion maritima ATCC 34329, a (micro)plastics degrading marine fungus.</title>
        <authorList>
            <person name="Paco A."/>
            <person name="Goncalves M.F.M."/>
            <person name="Rocha-Santos T.A.P."/>
            <person name="Alves A."/>
        </authorList>
    </citation>
    <scope>NUCLEOTIDE SEQUENCE</scope>
    <source>
        <strain evidence="15">ATCC 34329</strain>
    </source>
</reference>
<keyword evidence="7" id="KW-0560">Oxidoreductase</keyword>
<dbReference type="AlphaFoldDB" id="A0AAD5RJ55"/>
<feature type="domain" description="Isopropylmalate dehydrogenase-like" evidence="14">
    <location>
        <begin position="123"/>
        <end position="471"/>
    </location>
</feature>
<dbReference type="GO" id="GO:0000287">
    <property type="term" value="F:magnesium ion binding"/>
    <property type="evidence" value="ECO:0007669"/>
    <property type="project" value="InterPro"/>
</dbReference>
<protein>
    <recommendedName>
        <fullName evidence="12">homoisocitrate dehydrogenase</fullName>
        <ecNumber evidence="12">1.1.1.87</ecNumber>
    </recommendedName>
</protein>
<dbReference type="PANTHER" id="PTHR11835:SF48">
    <property type="entry name" value="HOMOISOCITRATE DEHYDROGENASE, MITOCHONDRIAL"/>
    <property type="match status" value="1"/>
</dbReference>
<keyword evidence="16" id="KW-1185">Reference proteome</keyword>
<dbReference type="GO" id="GO:0005739">
    <property type="term" value="C:mitochondrion"/>
    <property type="evidence" value="ECO:0007669"/>
    <property type="project" value="TreeGrafter"/>
</dbReference>
<organism evidence="15 16">
    <name type="scientific">Zalerion maritima</name>
    <dbReference type="NCBI Taxonomy" id="339359"/>
    <lineage>
        <taxon>Eukaryota</taxon>
        <taxon>Fungi</taxon>
        <taxon>Dikarya</taxon>
        <taxon>Ascomycota</taxon>
        <taxon>Pezizomycotina</taxon>
        <taxon>Sordariomycetes</taxon>
        <taxon>Lulworthiomycetidae</taxon>
        <taxon>Lulworthiales</taxon>
        <taxon>Lulworthiaceae</taxon>
        <taxon>Zalerion</taxon>
    </lineage>
</organism>
<dbReference type="GO" id="GO:0047046">
    <property type="term" value="F:homoisocitrate dehydrogenase activity"/>
    <property type="evidence" value="ECO:0007669"/>
    <property type="project" value="UniProtKB-EC"/>
</dbReference>
<evidence type="ECO:0000256" key="8">
    <source>
        <dbReference type="ARBA" id="ARBA00023027"/>
    </source>
</evidence>
<dbReference type="GO" id="GO:0009085">
    <property type="term" value="P:lysine biosynthetic process"/>
    <property type="evidence" value="ECO:0007669"/>
    <property type="project" value="UniProtKB-KW"/>
</dbReference>
<dbReference type="SMART" id="SM01329">
    <property type="entry name" value="Iso_dh"/>
    <property type="match status" value="1"/>
</dbReference>
<sequence length="475" mass="51227">MTMAIRSVGDVHSRKPEPPPARASLLWSWQTHTIHSKWITKPSLTQVKEYQATSTGVGWLLLHIFFQNSTPGNITTLQTLRSNAKHRPKSAHPSGQNGNCGAHAVSQPGKELWPVGPDQPAPPLLQERGLIAGDGIGREVVPAGRRALEALPASVGLKFDFVNLDAGFETFERTGAALPNVTLETLKTECDGALFGAVGSPTHAVKGYSSPIVALRKKLSLYANVRPVKTVRSNPRRIDMVIVRENTEDLYVKEERTFDAEDGSGKVAEAIKRITERASFRIASMAGEIAVRRHKVRQASGAGSAREPTVTITHKSNVLSQTDGLFRTTANVALANYPVTVEEQIVDSMVYKLFRQPETYDVIVAPNLYGDLLSDGAAALVGSLGLVPSANVGDSFVMGEPCHGSAPDIMGQNIANPVATLRSTALMLEFMNEEEAAAKLYTAIDANLEEGKILSPDLGGKAKTDEVVEDILKRL</sequence>
<keyword evidence="4" id="KW-0028">Amino-acid biosynthesis</keyword>
<feature type="region of interest" description="Disordered" evidence="13">
    <location>
        <begin position="1"/>
        <end position="20"/>
    </location>
</feature>
<dbReference type="EC" id="1.1.1.87" evidence="12"/>
<dbReference type="Pfam" id="PF00180">
    <property type="entry name" value="Iso_dh"/>
    <property type="match status" value="1"/>
</dbReference>
<dbReference type="FunFam" id="3.40.718.10:FF:000012">
    <property type="entry name" value="Homoisocitrate dehydrogenase, mitochondrial"/>
    <property type="match status" value="1"/>
</dbReference>
<keyword evidence="3" id="KW-0597">Phosphoprotein</keyword>
<dbReference type="InterPro" id="IPR019818">
    <property type="entry name" value="IsoCit/isopropylmalate_DH_CS"/>
</dbReference>
<evidence type="ECO:0000256" key="13">
    <source>
        <dbReference type="SAM" id="MobiDB-lite"/>
    </source>
</evidence>
<evidence type="ECO:0000256" key="1">
    <source>
        <dbReference type="ARBA" id="ARBA00001946"/>
    </source>
</evidence>
<evidence type="ECO:0000256" key="7">
    <source>
        <dbReference type="ARBA" id="ARBA00023002"/>
    </source>
</evidence>
<name>A0AAD5RJ55_9PEZI</name>
<dbReference type="Gene3D" id="3.40.718.10">
    <property type="entry name" value="Isopropylmalate Dehydrogenase"/>
    <property type="match status" value="1"/>
</dbReference>
<dbReference type="GO" id="GO:0004449">
    <property type="term" value="F:isocitrate dehydrogenase (NAD+) activity"/>
    <property type="evidence" value="ECO:0007669"/>
    <property type="project" value="TreeGrafter"/>
</dbReference>
<dbReference type="GO" id="GO:0051287">
    <property type="term" value="F:NAD binding"/>
    <property type="evidence" value="ECO:0007669"/>
    <property type="project" value="InterPro"/>
</dbReference>
<dbReference type="GO" id="GO:0006102">
    <property type="term" value="P:isocitrate metabolic process"/>
    <property type="evidence" value="ECO:0007669"/>
    <property type="project" value="TreeGrafter"/>
</dbReference>
<evidence type="ECO:0000256" key="9">
    <source>
        <dbReference type="ARBA" id="ARBA00023154"/>
    </source>
</evidence>
<evidence type="ECO:0000256" key="11">
    <source>
        <dbReference type="ARBA" id="ARBA00060720"/>
    </source>
</evidence>
<evidence type="ECO:0000256" key="2">
    <source>
        <dbReference type="ARBA" id="ARBA00007769"/>
    </source>
</evidence>
<comment type="cofactor">
    <cofactor evidence="1">
        <name>Mg(2+)</name>
        <dbReference type="ChEBI" id="CHEBI:18420"/>
    </cofactor>
</comment>
<evidence type="ECO:0000256" key="5">
    <source>
        <dbReference type="ARBA" id="ARBA00022723"/>
    </source>
</evidence>
<dbReference type="Proteomes" id="UP001201980">
    <property type="component" value="Unassembled WGS sequence"/>
</dbReference>
<feature type="region of interest" description="Disordered" evidence="13">
    <location>
        <begin position="84"/>
        <end position="110"/>
    </location>
</feature>
<evidence type="ECO:0000313" key="16">
    <source>
        <dbReference type="Proteomes" id="UP001201980"/>
    </source>
</evidence>
<evidence type="ECO:0000256" key="10">
    <source>
        <dbReference type="ARBA" id="ARBA00052540"/>
    </source>
</evidence>
<dbReference type="PANTHER" id="PTHR11835">
    <property type="entry name" value="DECARBOXYLATING DEHYDROGENASES-ISOCITRATE, ISOPROPYLMALATE, TARTRATE"/>
    <property type="match status" value="1"/>
</dbReference>
<evidence type="ECO:0000256" key="3">
    <source>
        <dbReference type="ARBA" id="ARBA00022553"/>
    </source>
</evidence>
<keyword evidence="6" id="KW-0460">Magnesium</keyword>
<dbReference type="EMBL" id="JAKWBI020000459">
    <property type="protein sequence ID" value="KAJ2894748.1"/>
    <property type="molecule type" value="Genomic_DNA"/>
</dbReference>
<dbReference type="InterPro" id="IPR024084">
    <property type="entry name" value="IsoPropMal-DH-like_dom"/>
</dbReference>
<proteinExistence type="inferred from homology"/>
<keyword evidence="5" id="KW-0479">Metal-binding</keyword>
<evidence type="ECO:0000259" key="14">
    <source>
        <dbReference type="SMART" id="SM01329"/>
    </source>
</evidence>
<keyword evidence="9" id="KW-0457">Lysine biosynthesis</keyword>
<evidence type="ECO:0000256" key="6">
    <source>
        <dbReference type="ARBA" id="ARBA00022842"/>
    </source>
</evidence>
<dbReference type="PROSITE" id="PS00470">
    <property type="entry name" value="IDH_IMDH"/>
    <property type="match status" value="1"/>
</dbReference>
<dbReference type="SUPFAM" id="SSF53659">
    <property type="entry name" value="Isocitrate/Isopropylmalate dehydrogenase-like"/>
    <property type="match status" value="1"/>
</dbReference>
<evidence type="ECO:0000256" key="4">
    <source>
        <dbReference type="ARBA" id="ARBA00022605"/>
    </source>
</evidence>
<comment type="caution">
    <text evidence="15">The sequence shown here is derived from an EMBL/GenBank/DDBJ whole genome shotgun (WGS) entry which is preliminary data.</text>
</comment>